<dbReference type="AlphaFoldDB" id="X0B7V7"/>
<proteinExistence type="predicted"/>
<name>X0B7V7_FUSOX</name>
<sequence>MNVQLRSLSNYLASSPATLLQCSVSAIQSPWYDFTVEKKKKKKKKKNPESVICTASCCNSTTSCCSTAIAHFNYCYILTRLFLRVQYNPLEYHVEQSLVLPTMETWKYPHHVSLSPYGLVRVPDQPYP</sequence>
<evidence type="ECO:0000313" key="1">
    <source>
        <dbReference type="EMBL" id="EXK49227.1"/>
    </source>
</evidence>
<dbReference type="EMBL" id="JH659329">
    <property type="protein sequence ID" value="EXK49227.1"/>
    <property type="molecule type" value="Genomic_DNA"/>
</dbReference>
<dbReference type="HOGENOM" id="CLU_2004029_0_0_1"/>
<reference evidence="1" key="2">
    <citation type="submission" date="2012-05" db="EMBL/GenBank/DDBJ databases">
        <title>Annotation of the Genome Sequence of Fusarium oxysporum f. sp. melonis 26406.</title>
        <authorList>
            <consortium name="The Broad Institute Genomics Platform"/>
            <person name="Ma L.-J."/>
            <person name="Corby-Kistler H."/>
            <person name="Broz K."/>
            <person name="Gale L.R."/>
            <person name="Jonkers W."/>
            <person name="O'Donnell K."/>
            <person name="Ploetz R."/>
            <person name="Steinberg C."/>
            <person name="Schwartz D.C."/>
            <person name="VanEtten H."/>
            <person name="Zhou S."/>
            <person name="Young S.K."/>
            <person name="Zeng Q."/>
            <person name="Gargeya S."/>
            <person name="Fitzgerald M."/>
            <person name="Abouelleil A."/>
            <person name="Alvarado L."/>
            <person name="Chapman S.B."/>
            <person name="Gainer-Dewar J."/>
            <person name="Goldberg J."/>
            <person name="Griggs A."/>
            <person name="Gujja S."/>
            <person name="Hansen M."/>
            <person name="Howarth C."/>
            <person name="Imamovic A."/>
            <person name="Ireland A."/>
            <person name="Larimer J."/>
            <person name="McCowan C."/>
            <person name="Murphy C."/>
            <person name="Pearson M."/>
            <person name="Poon T.W."/>
            <person name="Priest M."/>
            <person name="Roberts A."/>
            <person name="Saif S."/>
            <person name="Shea T."/>
            <person name="Sykes S."/>
            <person name="Wortman J."/>
            <person name="Nusbaum C."/>
            <person name="Birren B."/>
        </authorList>
    </citation>
    <scope>NUCLEOTIDE SEQUENCE</scope>
    <source>
        <strain evidence="1">26406</strain>
    </source>
</reference>
<protein>
    <submittedName>
        <fullName evidence="1">Uncharacterized protein</fullName>
    </submittedName>
</protein>
<organism evidence="1">
    <name type="scientific">Fusarium oxysporum f. sp. melonis 26406</name>
    <dbReference type="NCBI Taxonomy" id="1089452"/>
    <lineage>
        <taxon>Eukaryota</taxon>
        <taxon>Fungi</taxon>
        <taxon>Dikarya</taxon>
        <taxon>Ascomycota</taxon>
        <taxon>Pezizomycotina</taxon>
        <taxon>Sordariomycetes</taxon>
        <taxon>Hypocreomycetidae</taxon>
        <taxon>Hypocreales</taxon>
        <taxon>Nectriaceae</taxon>
        <taxon>Fusarium</taxon>
        <taxon>Fusarium oxysporum species complex</taxon>
    </lineage>
</organism>
<dbReference type="VEuPathDB" id="FungiDB:FOMG_01836"/>
<gene>
    <name evidence="1" type="ORF">FOMG_01836</name>
</gene>
<reference evidence="1" key="1">
    <citation type="submission" date="2012-04" db="EMBL/GenBank/DDBJ databases">
        <title>The Genome Sequence of Fusarium oxysporum melonis.</title>
        <authorList>
            <consortium name="The Broad Institute Genome Sequencing Platform"/>
            <person name="Ma L.-J."/>
            <person name="Gale L.R."/>
            <person name="Schwartz D.C."/>
            <person name="Zhou S."/>
            <person name="Corby-Kistler H."/>
            <person name="Young S.K."/>
            <person name="Zeng Q."/>
            <person name="Gargeya S."/>
            <person name="Fitzgerald M."/>
            <person name="Haas B."/>
            <person name="Abouelleil A."/>
            <person name="Alvarado L."/>
            <person name="Arachchi H.M."/>
            <person name="Berlin A."/>
            <person name="Brown A."/>
            <person name="Chapman S.B."/>
            <person name="Chen Z."/>
            <person name="Dunbar C."/>
            <person name="Freedman E."/>
            <person name="Gearin G."/>
            <person name="Goldberg J."/>
            <person name="Griggs A."/>
            <person name="Gujja S."/>
            <person name="Heiman D."/>
            <person name="Howarth C."/>
            <person name="Larson L."/>
            <person name="Lui A."/>
            <person name="MacDonald P.J.P."/>
            <person name="Montmayeur A."/>
            <person name="Murphy C."/>
            <person name="Neiman D."/>
            <person name="Pearson M."/>
            <person name="Priest M."/>
            <person name="Roberts A."/>
            <person name="Saif S."/>
            <person name="Shea T."/>
            <person name="Shenoy N."/>
            <person name="Sisk P."/>
            <person name="Stolte C."/>
            <person name="Sykes S."/>
            <person name="Wortman J."/>
            <person name="Nusbaum C."/>
            <person name="Birren B."/>
        </authorList>
    </citation>
    <scope>NUCLEOTIDE SEQUENCE</scope>
    <source>
        <strain evidence="1">26406</strain>
    </source>
</reference>
<accession>X0B7V7</accession>
<dbReference type="Proteomes" id="UP000030703">
    <property type="component" value="Unassembled WGS sequence"/>
</dbReference>